<organism evidence="1 2">
    <name type="scientific">Pythium oligandrum</name>
    <name type="common">Mycoparasitic fungus</name>
    <dbReference type="NCBI Taxonomy" id="41045"/>
    <lineage>
        <taxon>Eukaryota</taxon>
        <taxon>Sar</taxon>
        <taxon>Stramenopiles</taxon>
        <taxon>Oomycota</taxon>
        <taxon>Peronosporomycetes</taxon>
        <taxon>Pythiales</taxon>
        <taxon>Pythiaceae</taxon>
        <taxon>Pythium</taxon>
    </lineage>
</organism>
<name>A0A8K1CVJ1_PYTOL</name>
<reference evidence="1" key="1">
    <citation type="submission" date="2019-03" db="EMBL/GenBank/DDBJ databases">
        <title>Long read genome sequence of the mycoparasitic Pythium oligandrum ATCC 38472 isolated from sugarbeet rhizosphere.</title>
        <authorList>
            <person name="Gaulin E."/>
        </authorList>
    </citation>
    <scope>NUCLEOTIDE SEQUENCE</scope>
    <source>
        <strain evidence="1">ATCC 38472_TT</strain>
    </source>
</reference>
<evidence type="ECO:0000313" key="1">
    <source>
        <dbReference type="EMBL" id="TMW69723.1"/>
    </source>
</evidence>
<protein>
    <submittedName>
        <fullName evidence="1">Uncharacterized protein</fullName>
    </submittedName>
</protein>
<dbReference type="OrthoDB" id="93327at2759"/>
<comment type="caution">
    <text evidence="1">The sequence shown here is derived from an EMBL/GenBank/DDBJ whole genome shotgun (WGS) entry which is preliminary data.</text>
</comment>
<proteinExistence type="predicted"/>
<keyword evidence="2" id="KW-1185">Reference proteome</keyword>
<dbReference type="EMBL" id="SPLM01000001">
    <property type="protein sequence ID" value="TMW69723.1"/>
    <property type="molecule type" value="Genomic_DNA"/>
</dbReference>
<gene>
    <name evidence="1" type="ORF">Poli38472_001879</name>
</gene>
<dbReference type="Proteomes" id="UP000794436">
    <property type="component" value="Unassembled WGS sequence"/>
</dbReference>
<accession>A0A8K1CVJ1</accession>
<evidence type="ECO:0000313" key="2">
    <source>
        <dbReference type="Proteomes" id="UP000794436"/>
    </source>
</evidence>
<sequence>MVRNVHEMINEVLNMFPNLRVSLNSAVSGRHSSLDQLVTKLQIAWQDFFDFLWLPGHVAEWFRRHRDDETKPATNGPDLSEVLSKLTSMNSKMDRHHEAILKAMATEAQRRVPRCWTIECVSDYSLIVKIRSELTGKCYHEPIEIIKAPEFFEKYKKHIQIGLNVLVGLLPGTFANGILDGLQPELDKYVAVVSVTKDLDLQRGDEIDMESTCSLPPDSIDAMLQDLLQIKFQDYANKNFDL</sequence>
<dbReference type="AlphaFoldDB" id="A0A8K1CVJ1"/>